<comment type="caution">
    <text evidence="2">The sequence shown here is derived from an EMBL/GenBank/DDBJ whole genome shotgun (WGS) entry which is preliminary data.</text>
</comment>
<dbReference type="RefSeq" id="XP_018657588.1">
    <property type="nucleotide sequence ID" value="XM_018809214.1"/>
</dbReference>
<dbReference type="PANTHER" id="PTHR42037:SF1">
    <property type="match status" value="1"/>
</dbReference>
<accession>A0A2P4ZFG4</accession>
<dbReference type="Proteomes" id="UP000054821">
    <property type="component" value="Unassembled WGS sequence"/>
</dbReference>
<dbReference type="STRING" id="398673.A0A2P4ZFG4"/>
<feature type="region of interest" description="Disordered" evidence="1">
    <location>
        <begin position="499"/>
        <end position="532"/>
    </location>
</feature>
<name>A0A2P4ZFG4_9HYPO</name>
<sequence length="532" mass="60755">MPPAAGNSSSSGQKPIPLRFKFSRRFYGSILLEVALKKIRPTAFSAPQHEPNTMHENVGSAEQTFKCFANRLAQVCDNERGNGGATVTGIAVLEEPEGMHYIIGANNRKKEELKNVEDFVKQLLKIISKPMERHTATISSTRREALWHILRFNKHRIKIYLTGAVDHLAECIEDYDRRHAQTPLASGALRFKTQISELKELLEFHRDGELSEHHESQFFSSCEKVFLFIDDNQRLSLGDSISEQAREGQMNSSKPWLELRHFLGRLHSYHLAVETMLRARRFWDRLWDDIKVTVIPSATAIPHPLYQKGPNADNILGRLTSDKGLLETYRSRAAVLQEFGLDERILAECNSSSQTHRVHAEVLVLDYVLGYLRDTEDAQFYNGWRYIGSSKPTCRLCNYYFMTHSSGIQVRESHNNLYPHWRAPDVFDDNAMKKTESHLQAVLEKTRADAIRSLMSQTSQGRRYDSNSFSDMPPLASLRTETPSISDLTSRFPALRIISEEDDRSAAGEREEEEEEDITPVFQGRGSALSRR</sequence>
<evidence type="ECO:0000313" key="3">
    <source>
        <dbReference type="Proteomes" id="UP000054821"/>
    </source>
</evidence>
<dbReference type="EMBL" id="JPDN02000032">
    <property type="protein sequence ID" value="PON23034.1"/>
    <property type="molecule type" value="Genomic_DNA"/>
</dbReference>
<keyword evidence="3" id="KW-1185">Reference proteome</keyword>
<proteinExistence type="predicted"/>
<dbReference type="AlphaFoldDB" id="A0A2P4ZFG4"/>
<dbReference type="Pfam" id="PF14441">
    <property type="entry name" value="OTT_1508_deam"/>
    <property type="match status" value="1"/>
</dbReference>
<gene>
    <name evidence="2" type="ORF">TGAM01_v208039</name>
</gene>
<feature type="compositionally biased region" description="Polar residues" evidence="1">
    <location>
        <begin position="456"/>
        <end position="470"/>
    </location>
</feature>
<dbReference type="InterPro" id="IPR027796">
    <property type="entry name" value="OTT_1508_deam-like"/>
</dbReference>
<evidence type="ECO:0000313" key="2">
    <source>
        <dbReference type="EMBL" id="PON23034.1"/>
    </source>
</evidence>
<organism evidence="2 3">
    <name type="scientific">Trichoderma gamsii</name>
    <dbReference type="NCBI Taxonomy" id="398673"/>
    <lineage>
        <taxon>Eukaryota</taxon>
        <taxon>Fungi</taxon>
        <taxon>Dikarya</taxon>
        <taxon>Ascomycota</taxon>
        <taxon>Pezizomycotina</taxon>
        <taxon>Sordariomycetes</taxon>
        <taxon>Hypocreomycetidae</taxon>
        <taxon>Hypocreales</taxon>
        <taxon>Hypocreaceae</taxon>
        <taxon>Trichoderma</taxon>
    </lineage>
</organism>
<dbReference type="PANTHER" id="PTHR42037">
    <property type="match status" value="1"/>
</dbReference>
<dbReference type="GeneID" id="29989297"/>
<protein>
    <submittedName>
        <fullName evidence="2">Uncharacterized protein</fullName>
    </submittedName>
</protein>
<feature type="region of interest" description="Disordered" evidence="1">
    <location>
        <begin position="456"/>
        <end position="478"/>
    </location>
</feature>
<reference evidence="2 3" key="1">
    <citation type="journal article" date="2016" name="Genome Announc.">
        <title>Draft Whole-Genome Sequence of Trichoderma gamsii T6085, a Promising Biocontrol Agent of Fusarium Head Blight on Wheat.</title>
        <authorList>
            <person name="Baroncelli R."/>
            <person name="Zapparata A."/>
            <person name="Piaggeschi G."/>
            <person name="Sarrocco S."/>
            <person name="Vannacci G."/>
        </authorList>
    </citation>
    <scope>NUCLEOTIDE SEQUENCE [LARGE SCALE GENOMIC DNA]</scope>
    <source>
        <strain evidence="2 3">T6085</strain>
    </source>
</reference>
<evidence type="ECO:0000256" key="1">
    <source>
        <dbReference type="SAM" id="MobiDB-lite"/>
    </source>
</evidence>